<dbReference type="AlphaFoldDB" id="A0A923E8L5"/>
<dbReference type="NCBIfam" id="TIGR00167">
    <property type="entry name" value="cbbA"/>
    <property type="match status" value="1"/>
</dbReference>
<protein>
    <submittedName>
        <fullName evidence="4">Class II aldolase</fullName>
    </submittedName>
</protein>
<dbReference type="GO" id="GO:0005975">
    <property type="term" value="P:carbohydrate metabolic process"/>
    <property type="evidence" value="ECO:0007669"/>
    <property type="project" value="InterPro"/>
</dbReference>
<comment type="caution">
    <text evidence="4">The sequence shown here is derived from an EMBL/GenBank/DDBJ whole genome shotgun (WGS) entry which is preliminary data.</text>
</comment>
<dbReference type="InterPro" id="IPR000771">
    <property type="entry name" value="FBA_II"/>
</dbReference>
<dbReference type="SUPFAM" id="SSF51569">
    <property type="entry name" value="Aldolase"/>
    <property type="match status" value="1"/>
</dbReference>
<feature type="binding site" evidence="2">
    <location>
        <begin position="228"/>
        <end position="231"/>
    </location>
    <ligand>
        <name>dihydroxyacetone phosphate</name>
        <dbReference type="ChEBI" id="CHEBI:57642"/>
    </ligand>
</feature>
<keyword evidence="3" id="KW-0862">Zinc</keyword>
<feature type="binding site" evidence="3">
    <location>
        <position position="83"/>
    </location>
    <ligand>
        <name>Zn(2+)</name>
        <dbReference type="ChEBI" id="CHEBI:29105"/>
        <label>1</label>
        <note>catalytic</note>
    </ligand>
</feature>
<evidence type="ECO:0000313" key="4">
    <source>
        <dbReference type="EMBL" id="MBC2397084.1"/>
    </source>
</evidence>
<dbReference type="GO" id="GO:0008270">
    <property type="term" value="F:zinc ion binding"/>
    <property type="evidence" value="ECO:0007669"/>
    <property type="project" value="InterPro"/>
</dbReference>
<keyword evidence="3" id="KW-0479">Metal-binding</keyword>
<evidence type="ECO:0000256" key="2">
    <source>
        <dbReference type="PIRSR" id="PIRSR001359-2"/>
    </source>
</evidence>
<proteinExistence type="predicted"/>
<accession>A0A923E8L5</accession>
<dbReference type="Gene3D" id="3.20.20.70">
    <property type="entry name" value="Aldolase class I"/>
    <property type="match status" value="1"/>
</dbReference>
<evidence type="ECO:0000256" key="3">
    <source>
        <dbReference type="PIRSR" id="PIRSR001359-3"/>
    </source>
</evidence>
<reference evidence="4 5" key="1">
    <citation type="submission" date="2020-04" db="EMBL/GenBank/DDBJ databases">
        <title>Genomic insights into acetone-butanol-ethanol (ABE) fermentation by sequencing solventogenic clostridia strains.</title>
        <authorList>
            <person name="Brown S."/>
        </authorList>
    </citation>
    <scope>NUCLEOTIDE SEQUENCE [LARGE SCALE GENOMIC DNA]</scope>
    <source>
        <strain evidence="4 5">DJ011</strain>
    </source>
</reference>
<dbReference type="InterPro" id="IPR013785">
    <property type="entry name" value="Aldolase_TIM"/>
</dbReference>
<dbReference type="InterPro" id="IPR050246">
    <property type="entry name" value="Class_II_FBP_aldolase"/>
</dbReference>
<dbReference type="Pfam" id="PF01116">
    <property type="entry name" value="F_bP_aldolase"/>
    <property type="match status" value="1"/>
</dbReference>
<feature type="binding site" evidence="2">
    <location>
        <position position="179"/>
    </location>
    <ligand>
        <name>dihydroxyacetone phosphate</name>
        <dbReference type="ChEBI" id="CHEBI:57642"/>
    </ligand>
</feature>
<dbReference type="PANTHER" id="PTHR30304">
    <property type="entry name" value="D-TAGATOSE-1,6-BISPHOSPHATE ALDOLASE"/>
    <property type="match status" value="1"/>
</dbReference>
<evidence type="ECO:0000313" key="5">
    <source>
        <dbReference type="Proteomes" id="UP000563151"/>
    </source>
</evidence>
<feature type="binding site" evidence="3">
    <location>
        <position position="178"/>
    </location>
    <ligand>
        <name>Zn(2+)</name>
        <dbReference type="ChEBI" id="CHEBI:29105"/>
        <label>1</label>
        <note>catalytic</note>
    </ligand>
</feature>
<evidence type="ECO:0000256" key="1">
    <source>
        <dbReference type="PIRSR" id="PIRSR001359-1"/>
    </source>
</evidence>
<sequence length="281" mass="30794">MPIVNMKELLINAEQGNYCIGAFSIANMEMIMGVLKAAEETRSPIILQIAEVRLKHSPLSLIGPVMMEGARHAKVPVAVHLDHGESLHTIKEALDLGFTSVMYDGSHLSLEENIKNTKKIISVAKTYGVAVEGEVGIIGRKEDGSGNDEVLITSLEDAKKFYKETGVDALAIAIGNAHGIYKSKPNLNFKRLKEINNNVKVPLVLHGGSGITEEGFKKSIECGIRKINVATATFNSVVKTVDKLFKSSDEVDYFTYHNKIIEAAYENVKEHIRIFGSNNKA</sequence>
<dbReference type="NCBIfam" id="NF005288">
    <property type="entry name" value="PRK06806.1"/>
    <property type="match status" value="1"/>
</dbReference>
<dbReference type="EMBL" id="JAAZWO010000004">
    <property type="protein sequence ID" value="MBC2397084.1"/>
    <property type="molecule type" value="Genomic_DNA"/>
</dbReference>
<organism evidence="4 5">
    <name type="scientific">Clostridium tetanomorphum</name>
    <dbReference type="NCBI Taxonomy" id="1553"/>
    <lineage>
        <taxon>Bacteria</taxon>
        <taxon>Bacillati</taxon>
        <taxon>Bacillota</taxon>
        <taxon>Clostridia</taxon>
        <taxon>Eubacteriales</taxon>
        <taxon>Clostridiaceae</taxon>
        <taxon>Clostridium</taxon>
    </lineage>
</organism>
<dbReference type="PIRSF" id="PIRSF001359">
    <property type="entry name" value="F_bP_aldolase_II"/>
    <property type="match status" value="1"/>
</dbReference>
<gene>
    <name evidence="4" type="ORF">HGG79_04710</name>
</gene>
<feature type="binding site" evidence="3">
    <location>
        <position position="104"/>
    </location>
    <ligand>
        <name>Zn(2+)</name>
        <dbReference type="ChEBI" id="CHEBI:29105"/>
        <label>2</label>
    </ligand>
</feature>
<comment type="cofactor">
    <cofactor evidence="3">
        <name>Zn(2+)</name>
        <dbReference type="ChEBI" id="CHEBI:29105"/>
    </cofactor>
    <text evidence="3">Binds 2 Zn(2+) ions per subunit. One is catalytic and the other provides a structural contribution.</text>
</comment>
<dbReference type="GO" id="GO:0016832">
    <property type="term" value="F:aldehyde-lyase activity"/>
    <property type="evidence" value="ECO:0007669"/>
    <property type="project" value="InterPro"/>
</dbReference>
<feature type="binding site" evidence="2">
    <location>
        <begin position="207"/>
        <end position="209"/>
    </location>
    <ligand>
        <name>dihydroxyacetone phosphate</name>
        <dbReference type="ChEBI" id="CHEBI:57642"/>
    </ligand>
</feature>
<feature type="binding site" evidence="3">
    <location>
        <position position="206"/>
    </location>
    <ligand>
        <name>Zn(2+)</name>
        <dbReference type="ChEBI" id="CHEBI:29105"/>
        <label>1</label>
        <note>catalytic</note>
    </ligand>
</feature>
<dbReference type="RefSeq" id="WP_173680492.1">
    <property type="nucleotide sequence ID" value="NZ_JAAZWO010000004.1"/>
</dbReference>
<keyword evidence="5" id="KW-1185">Reference proteome</keyword>
<name>A0A923E8L5_CLOTT</name>
<dbReference type="Proteomes" id="UP000563151">
    <property type="component" value="Unassembled WGS sequence"/>
</dbReference>
<feature type="active site" description="Proton donor" evidence="1">
    <location>
        <position position="82"/>
    </location>
</feature>
<feature type="binding site" evidence="3">
    <location>
        <position position="134"/>
    </location>
    <ligand>
        <name>Zn(2+)</name>
        <dbReference type="ChEBI" id="CHEBI:29105"/>
        <label>2</label>
    </ligand>
</feature>
<dbReference type="PANTHER" id="PTHR30304:SF0">
    <property type="entry name" value="D-TAGATOSE-1,6-BISPHOSPHATE ALDOLASE SUBUNIT GATY-RELATED"/>
    <property type="match status" value="1"/>
</dbReference>
<dbReference type="CDD" id="cd00947">
    <property type="entry name" value="TBP_aldolase_IIB"/>
    <property type="match status" value="1"/>
</dbReference>